<keyword evidence="4" id="KW-1185">Reference proteome</keyword>
<evidence type="ECO:0000313" key="2">
    <source>
        <dbReference type="EMBL" id="MBC1173007.1"/>
    </source>
</evidence>
<name>A0A1B0CDQ6_LUTLO</name>
<sequence length="210" mass="22922">MLQHVHQQLSIALVVTIVIINVLASTSGSMTRDRFTRKSDNRHKFISFDTDEETIEGENPAIINFGALIILAVIALIGSVIGSLRAPGMSLDSSGLTSLFKTDADNEMEPSNWVWTSLKDSMMHEDGLLNDCAQKFICLTASEAIERRRKGGNTQLDNLIEEVGRRVHVGDVKLGGSVAKAINRAFSGGGCGGFFRTCSMKINPLQHYLI</sequence>
<accession>A0A1B0CDQ6</accession>
<keyword evidence="1" id="KW-1133">Transmembrane helix</keyword>
<dbReference type="EnsemblMetazoa" id="LLOJ002476-RA">
    <property type="protein sequence ID" value="LLOJ002476-PA"/>
    <property type="gene ID" value="LLOJ002476"/>
</dbReference>
<dbReference type="Proteomes" id="UP000092461">
    <property type="component" value="Unassembled WGS sequence"/>
</dbReference>
<dbReference type="VEuPathDB" id="VectorBase:LLONM1_000985"/>
<evidence type="ECO:0000313" key="4">
    <source>
        <dbReference type="Proteomes" id="UP000092461"/>
    </source>
</evidence>
<keyword evidence="1" id="KW-0472">Membrane</keyword>
<dbReference type="VEuPathDB" id="VectorBase:LLOJ002476"/>
<reference evidence="3" key="3">
    <citation type="submission" date="2020-05" db="UniProtKB">
        <authorList>
            <consortium name="EnsemblMetazoa"/>
        </authorList>
    </citation>
    <scope>IDENTIFICATION</scope>
    <source>
        <strain evidence="3">Jacobina</strain>
    </source>
</reference>
<evidence type="ECO:0000313" key="3">
    <source>
        <dbReference type="EnsemblMetazoa" id="LLOJ002476-PA"/>
    </source>
</evidence>
<reference evidence="2" key="2">
    <citation type="journal article" date="2020" name="BMC">
        <title>Leishmania infection induces a limited differential gene expression in the sand fly midgut.</title>
        <authorList>
            <person name="Coutinho-Abreu I.V."/>
            <person name="Serafim T.D."/>
            <person name="Meneses C."/>
            <person name="Kamhawi S."/>
            <person name="Oliveira F."/>
            <person name="Valenzuela J.G."/>
        </authorList>
    </citation>
    <scope>NUCLEOTIDE SEQUENCE</scope>
    <source>
        <strain evidence="2">Jacobina</strain>
        <tissue evidence="2">Midgut</tissue>
    </source>
</reference>
<reference evidence="4" key="1">
    <citation type="submission" date="2012-05" db="EMBL/GenBank/DDBJ databases">
        <title>Whole Genome Assembly of Lutzomyia longipalpis.</title>
        <authorList>
            <person name="Richards S."/>
            <person name="Qu C."/>
            <person name="Dillon R."/>
            <person name="Worley K."/>
            <person name="Scherer S."/>
            <person name="Batterton M."/>
            <person name="Taylor A."/>
            <person name="Hawes A."/>
            <person name="Hernandez B."/>
            <person name="Kovar C."/>
            <person name="Mandapat C."/>
            <person name="Pham C."/>
            <person name="Qu C."/>
            <person name="Jing C."/>
            <person name="Bess C."/>
            <person name="Bandaranaike D."/>
            <person name="Ngo D."/>
            <person name="Ongeri F."/>
            <person name="Arias F."/>
            <person name="Lara F."/>
            <person name="Weissenberger G."/>
            <person name="Kamau G."/>
            <person name="Han H."/>
            <person name="Shen H."/>
            <person name="Dinh H."/>
            <person name="Khalil I."/>
            <person name="Jones J."/>
            <person name="Shafer J."/>
            <person name="Jayaseelan J."/>
            <person name="Quiroz J."/>
            <person name="Blankenburg K."/>
            <person name="Nguyen L."/>
            <person name="Jackson L."/>
            <person name="Francisco L."/>
            <person name="Tang L.-Y."/>
            <person name="Pu L.-L."/>
            <person name="Perales L."/>
            <person name="Lorensuhewa L."/>
            <person name="Munidasa M."/>
            <person name="Coyle M."/>
            <person name="Taylor M."/>
            <person name="Puazo M."/>
            <person name="Firestine M."/>
            <person name="Scheel M."/>
            <person name="Javaid M."/>
            <person name="Wang M."/>
            <person name="Li M."/>
            <person name="Tabassum N."/>
            <person name="Saada N."/>
            <person name="Osuji N."/>
            <person name="Aqrawi P."/>
            <person name="Fu Q."/>
            <person name="Thornton R."/>
            <person name="Raj R."/>
            <person name="Goodspeed R."/>
            <person name="Mata R."/>
            <person name="Najjar R."/>
            <person name="Gubbala S."/>
            <person name="Lee S."/>
            <person name="Denson S."/>
            <person name="Patil S."/>
            <person name="Macmil S."/>
            <person name="Qi S."/>
            <person name="Matskevitch T."/>
            <person name="Palculict T."/>
            <person name="Mathew T."/>
            <person name="Vee V."/>
            <person name="Velamala V."/>
            <person name="Korchina V."/>
            <person name="Cai W."/>
            <person name="Liu W."/>
            <person name="Dai W."/>
            <person name="Zou X."/>
            <person name="Zhu Y."/>
            <person name="Zhang Y."/>
            <person name="Wu Y.-Q."/>
            <person name="Xin Y."/>
            <person name="Nazarath L."/>
            <person name="Kovar C."/>
            <person name="Han Y."/>
            <person name="Muzny D."/>
            <person name="Gibbs R."/>
        </authorList>
    </citation>
    <scope>NUCLEOTIDE SEQUENCE [LARGE SCALE GENOMIC DNA]</scope>
    <source>
        <strain evidence="4">Jacobina</strain>
    </source>
</reference>
<evidence type="ECO:0000256" key="1">
    <source>
        <dbReference type="SAM" id="Phobius"/>
    </source>
</evidence>
<feature type="transmembrane region" description="Helical" evidence="1">
    <location>
        <begin position="61"/>
        <end position="84"/>
    </location>
</feature>
<keyword evidence="1" id="KW-0812">Transmembrane</keyword>
<dbReference type="AlphaFoldDB" id="A0A1B0CDQ6"/>
<proteinExistence type="predicted"/>
<dbReference type="EMBL" id="AJWK01008138">
    <property type="status" value="NOT_ANNOTATED_CDS"/>
    <property type="molecule type" value="Genomic_DNA"/>
</dbReference>
<protein>
    <submittedName>
        <fullName evidence="2">Protein rp20-signalp detected</fullName>
    </submittedName>
</protein>
<organism evidence="3 4">
    <name type="scientific">Lutzomyia longipalpis</name>
    <name type="common">Sand fly</name>
    <dbReference type="NCBI Taxonomy" id="7200"/>
    <lineage>
        <taxon>Eukaryota</taxon>
        <taxon>Metazoa</taxon>
        <taxon>Ecdysozoa</taxon>
        <taxon>Arthropoda</taxon>
        <taxon>Hexapoda</taxon>
        <taxon>Insecta</taxon>
        <taxon>Pterygota</taxon>
        <taxon>Neoptera</taxon>
        <taxon>Endopterygota</taxon>
        <taxon>Diptera</taxon>
        <taxon>Nematocera</taxon>
        <taxon>Psychodoidea</taxon>
        <taxon>Psychodidae</taxon>
        <taxon>Lutzomyia</taxon>
        <taxon>Lutzomyia</taxon>
    </lineage>
</organism>
<dbReference type="EMBL" id="GITU01004304">
    <property type="protein sequence ID" value="MBC1173007.1"/>
    <property type="molecule type" value="Transcribed_RNA"/>
</dbReference>